<dbReference type="PANTHER" id="PTHR33434:SF2">
    <property type="entry name" value="FATTY ACID-BINDING PROTEIN TM_1468"/>
    <property type="match status" value="1"/>
</dbReference>
<dbReference type="InterPro" id="IPR043168">
    <property type="entry name" value="DegV_C"/>
</dbReference>
<dbReference type="Pfam" id="PF02645">
    <property type="entry name" value="DegV"/>
    <property type="match status" value="1"/>
</dbReference>
<sequence length="282" mass="30203">MNPVMIVTDSSAYLPPDLVATHPIRVIPLTLNWDGQTYRDGVEIQATEFYNRLSTSSTLPSTSQIPPGDFENIIKELLVVDYDVLLLPISSGISGSYQSAASVVNNFPADRVVLLDTKLVSMALSFQVLAAARAAAAGANLTECRQVAQKAYSQIGVYFTVDTLKYLAAGGRINSAKRLLGAALNIKPILEIRDGKIELVDSIRTRKKAIDRMLQLVEDGIGGRAPVRISVFHALANVTAEELIGIAQARFSPIECILSEISPVVGSHVGPGTVAIAYQVGV</sequence>
<dbReference type="InterPro" id="IPR003797">
    <property type="entry name" value="DegV"/>
</dbReference>
<gene>
    <name evidence="2" type="primary">degV_17</name>
    <name evidence="2" type="ORF">SDC9_89552</name>
</gene>
<dbReference type="AlphaFoldDB" id="A0A644ZPK3"/>
<dbReference type="EMBL" id="VSSQ01009893">
    <property type="protein sequence ID" value="MPM42880.1"/>
    <property type="molecule type" value="Genomic_DNA"/>
</dbReference>
<accession>A0A644ZPK3</accession>
<reference evidence="2" key="1">
    <citation type="submission" date="2019-08" db="EMBL/GenBank/DDBJ databases">
        <authorList>
            <person name="Kucharzyk K."/>
            <person name="Murdoch R.W."/>
            <person name="Higgins S."/>
            <person name="Loffler F."/>
        </authorList>
    </citation>
    <scope>NUCLEOTIDE SEQUENCE</scope>
</reference>
<evidence type="ECO:0000256" key="1">
    <source>
        <dbReference type="ARBA" id="ARBA00023121"/>
    </source>
</evidence>
<proteinExistence type="predicted"/>
<dbReference type="PROSITE" id="PS51482">
    <property type="entry name" value="DEGV"/>
    <property type="match status" value="1"/>
</dbReference>
<dbReference type="InterPro" id="IPR050270">
    <property type="entry name" value="DegV_domain_contain"/>
</dbReference>
<dbReference type="Gene3D" id="3.30.1180.10">
    <property type="match status" value="1"/>
</dbReference>
<protein>
    <submittedName>
        <fullName evidence="2">Protein DegV</fullName>
    </submittedName>
</protein>
<keyword evidence="1" id="KW-0446">Lipid-binding</keyword>
<organism evidence="2">
    <name type="scientific">bioreactor metagenome</name>
    <dbReference type="NCBI Taxonomy" id="1076179"/>
    <lineage>
        <taxon>unclassified sequences</taxon>
        <taxon>metagenomes</taxon>
        <taxon>ecological metagenomes</taxon>
    </lineage>
</organism>
<dbReference type="PANTHER" id="PTHR33434">
    <property type="entry name" value="DEGV DOMAIN-CONTAINING PROTEIN DR_1986-RELATED"/>
    <property type="match status" value="1"/>
</dbReference>
<dbReference type="GO" id="GO:0008289">
    <property type="term" value="F:lipid binding"/>
    <property type="evidence" value="ECO:0007669"/>
    <property type="project" value="UniProtKB-KW"/>
</dbReference>
<dbReference type="NCBIfam" id="TIGR00762">
    <property type="entry name" value="DegV"/>
    <property type="match status" value="1"/>
</dbReference>
<dbReference type="SUPFAM" id="SSF82549">
    <property type="entry name" value="DAK1/DegV-like"/>
    <property type="match status" value="1"/>
</dbReference>
<evidence type="ECO:0000313" key="2">
    <source>
        <dbReference type="EMBL" id="MPM42880.1"/>
    </source>
</evidence>
<name>A0A644ZPK3_9ZZZZ</name>
<comment type="caution">
    <text evidence="2">The sequence shown here is derived from an EMBL/GenBank/DDBJ whole genome shotgun (WGS) entry which is preliminary data.</text>
</comment>
<dbReference type="Gene3D" id="3.40.50.10170">
    <property type="match status" value="1"/>
</dbReference>